<dbReference type="GO" id="GO:0035435">
    <property type="term" value="P:phosphate ion transmembrane transport"/>
    <property type="evidence" value="ECO:0007669"/>
    <property type="project" value="TreeGrafter"/>
</dbReference>
<proteinExistence type="inferred from homology"/>
<keyword evidence="8 11" id="KW-0472">Membrane</keyword>
<feature type="transmembrane region" description="Helical" evidence="11">
    <location>
        <begin position="571"/>
        <end position="597"/>
    </location>
</feature>
<feature type="domain" description="IMS import disulfide relay-system CHCH-CHCH-like Cx9C" evidence="13">
    <location>
        <begin position="14"/>
        <end position="58"/>
    </location>
</feature>
<gene>
    <name evidence="15" type="primary">Slc20a1</name>
</gene>
<name>A0AAX6QYD2_HETGA</name>
<dbReference type="PROSITE" id="PS51808">
    <property type="entry name" value="CHCH"/>
    <property type="match status" value="2"/>
</dbReference>
<evidence type="ECO:0000256" key="9">
    <source>
        <dbReference type="ARBA" id="ARBA00035083"/>
    </source>
</evidence>
<comment type="similarity">
    <text evidence="2 11">Belongs to the inorganic phosphate transporter (PiT) (TC 2.A.20) family.</text>
</comment>
<organism evidence="14 15">
    <name type="scientific">Heterocephalus glaber</name>
    <name type="common">Naked mole rat</name>
    <dbReference type="NCBI Taxonomy" id="10181"/>
    <lineage>
        <taxon>Eukaryota</taxon>
        <taxon>Metazoa</taxon>
        <taxon>Chordata</taxon>
        <taxon>Craniata</taxon>
        <taxon>Vertebrata</taxon>
        <taxon>Euteleostomi</taxon>
        <taxon>Mammalia</taxon>
        <taxon>Eutheria</taxon>
        <taxon>Euarchontoglires</taxon>
        <taxon>Glires</taxon>
        <taxon>Rodentia</taxon>
        <taxon>Hystricomorpha</taxon>
        <taxon>Bathyergidae</taxon>
        <taxon>Heterocephalus</taxon>
    </lineage>
</organism>
<dbReference type="CTD" id="6574"/>
<evidence type="ECO:0000256" key="12">
    <source>
        <dbReference type="SAM" id="MobiDB-lite"/>
    </source>
</evidence>
<sequence length="601" mass="66666">MLRPCPSSIRQAALEITARYCGRELDQYGQCVAAKPESWQRDCHYLKMSIAQCTSAHPIIRQIRQACAEPFEAFEECLRQNEAAVGNCTEHVRRFLQCAEQVQLPHSPTPIEADPVPNGLRALPVFYACTIGINLFSIMYTGAPLLGFDKLPLWGTILISVGCAVFCALFVWFFVCPRMKRKIEREIKSSPSESPLMEKKNSLKEDHEETKLSLGDTESRIPVSEVGSASVPLRAVVEERTVSFKLGDLEEAPERERLPRVDLKEETSVDSTINGAVELPNGNLVQFNQAVSNQINSSGHYQYHTVHKDSGLYKELLHKLHLAKVGDCMGDSGDKPLRRNNSYTSYTMAICGMPLDSFRVKEGEQKGEEMEKLTWPSADTKKRIRMDSYTSYCNAVSDLHSVSEMDMSVKAEMGLGDRKGSSGSLEEWYDQDKPEVSLLFQFLQILTACFGSFAHGGNDVSNAIGPLVALYLVYRTGDVSSKEATPIWLLLYGGVGICVGLWVWGRRVIQTMGKDLTPITPSSGFSIELASALTVVIASNIGLPISTTHCKVGSVVSVGWLRSKKAVDWRLFRNIFMAWFVTVPISGIISAAIMAVFKYLT</sequence>
<dbReference type="GO" id="GO:0016020">
    <property type="term" value="C:membrane"/>
    <property type="evidence" value="ECO:0007669"/>
    <property type="project" value="UniProtKB-SubCell"/>
</dbReference>
<keyword evidence="6" id="KW-0769">Symport</keyword>
<keyword evidence="5 11" id="KW-0812">Transmembrane</keyword>
<evidence type="ECO:0000256" key="10">
    <source>
        <dbReference type="ARBA" id="ARBA00045252"/>
    </source>
</evidence>
<evidence type="ECO:0000259" key="13">
    <source>
        <dbReference type="Pfam" id="PF16860"/>
    </source>
</evidence>
<keyword evidence="7 11" id="KW-1133">Transmembrane helix</keyword>
<evidence type="ECO:0000313" key="15">
    <source>
        <dbReference type="RefSeq" id="XP_012927623.1"/>
    </source>
</evidence>
<feature type="region of interest" description="Disordered" evidence="12">
    <location>
        <begin position="187"/>
        <end position="214"/>
    </location>
</feature>
<evidence type="ECO:0000313" key="14">
    <source>
        <dbReference type="Proteomes" id="UP000694906"/>
    </source>
</evidence>
<evidence type="ECO:0000256" key="6">
    <source>
        <dbReference type="ARBA" id="ARBA00022847"/>
    </source>
</evidence>
<keyword evidence="14" id="KW-1185">Reference proteome</keyword>
<evidence type="ECO:0000256" key="8">
    <source>
        <dbReference type="ARBA" id="ARBA00023136"/>
    </source>
</evidence>
<dbReference type="AlphaFoldDB" id="A0AAX6QYD2"/>
<dbReference type="GO" id="GO:0015293">
    <property type="term" value="F:symporter activity"/>
    <property type="evidence" value="ECO:0007669"/>
    <property type="project" value="UniProtKB-KW"/>
</dbReference>
<accession>A0AAX6QYD2</accession>
<dbReference type="GeneID" id="101701810"/>
<comment type="catalytic activity">
    <reaction evidence="9">
        <text>2 Na(+)(out) + phosphate(out) = 2 Na(+)(in) + phosphate(in)</text>
        <dbReference type="Rhea" id="RHEA:71259"/>
        <dbReference type="ChEBI" id="CHEBI:29101"/>
        <dbReference type="ChEBI" id="CHEBI:43474"/>
    </reaction>
</comment>
<evidence type="ECO:0000256" key="5">
    <source>
        <dbReference type="ARBA" id="ARBA00022692"/>
    </source>
</evidence>
<dbReference type="RefSeq" id="XP_012927623.1">
    <property type="nucleotide sequence ID" value="XM_013072169.2"/>
</dbReference>
<keyword evidence="4 11" id="KW-0592">Phosphate transport</keyword>
<reference evidence="15" key="1">
    <citation type="submission" date="2025-08" db="UniProtKB">
        <authorList>
            <consortium name="RefSeq"/>
        </authorList>
    </citation>
    <scope>IDENTIFICATION</scope>
</reference>
<dbReference type="GO" id="GO:0005315">
    <property type="term" value="F:phosphate transmembrane transporter activity"/>
    <property type="evidence" value="ECO:0007669"/>
    <property type="project" value="InterPro"/>
</dbReference>
<dbReference type="PANTHER" id="PTHR11101:SF46">
    <property type="entry name" value="SODIUM-DEPENDENT PHOSPHATE TRANSPORTER 1"/>
    <property type="match status" value="1"/>
</dbReference>
<protein>
    <recommendedName>
        <fullName evidence="11">Phosphate transporter</fullName>
    </recommendedName>
</protein>
<dbReference type="Pfam" id="PF16860">
    <property type="entry name" value="CX9C"/>
    <property type="match status" value="1"/>
</dbReference>
<feature type="transmembrane region" description="Helical" evidence="11">
    <location>
        <begin position="125"/>
        <end position="147"/>
    </location>
</feature>
<dbReference type="Proteomes" id="UP000694906">
    <property type="component" value="Unplaced"/>
</dbReference>
<dbReference type="PANTHER" id="PTHR11101">
    <property type="entry name" value="PHOSPHATE TRANSPORTER"/>
    <property type="match status" value="1"/>
</dbReference>
<comment type="subcellular location">
    <subcellularLocation>
        <location evidence="1 11">Membrane</location>
        <topology evidence="1 11">Multi-pass membrane protein</topology>
    </subcellularLocation>
</comment>
<evidence type="ECO:0000256" key="4">
    <source>
        <dbReference type="ARBA" id="ARBA00022592"/>
    </source>
</evidence>
<dbReference type="InterPro" id="IPR001204">
    <property type="entry name" value="Phos_transporter"/>
</dbReference>
<feature type="transmembrane region" description="Helical" evidence="11">
    <location>
        <begin position="438"/>
        <end position="457"/>
    </location>
</feature>
<dbReference type="Gene3D" id="1.10.287.2900">
    <property type="match status" value="2"/>
</dbReference>
<evidence type="ECO:0000256" key="1">
    <source>
        <dbReference type="ARBA" id="ARBA00004141"/>
    </source>
</evidence>
<dbReference type="InterPro" id="IPR031731">
    <property type="entry name" value="CX9C"/>
</dbReference>
<comment type="function">
    <text evidence="10">Sodium-phosphate symporter which preferentially transports the monovalent form of phosphate with a stoichiometry of two sodium ions per phosphate ion. May play a role in extracellular matrix and cartilage calcification as well as in vascular calcification. Essential for cell proliferation but this function is independent of its phosphate transporter activity.</text>
</comment>
<feature type="transmembrane region" description="Helical" evidence="11">
    <location>
        <begin position="487"/>
        <end position="504"/>
    </location>
</feature>
<feature type="compositionally biased region" description="Basic and acidic residues" evidence="12">
    <location>
        <begin position="196"/>
        <end position="211"/>
    </location>
</feature>
<evidence type="ECO:0000256" key="7">
    <source>
        <dbReference type="ARBA" id="ARBA00022989"/>
    </source>
</evidence>
<evidence type="ECO:0000256" key="2">
    <source>
        <dbReference type="ARBA" id="ARBA00009916"/>
    </source>
</evidence>
<evidence type="ECO:0000256" key="11">
    <source>
        <dbReference type="RuleBase" id="RU363058"/>
    </source>
</evidence>
<feature type="transmembrane region" description="Helical" evidence="11">
    <location>
        <begin position="153"/>
        <end position="175"/>
    </location>
</feature>
<evidence type="ECO:0000256" key="3">
    <source>
        <dbReference type="ARBA" id="ARBA00022448"/>
    </source>
</evidence>
<dbReference type="Pfam" id="PF01384">
    <property type="entry name" value="PHO4"/>
    <property type="match status" value="1"/>
</dbReference>
<keyword evidence="3 11" id="KW-0813">Transport</keyword>